<evidence type="ECO:0000313" key="2">
    <source>
        <dbReference type="EMBL" id="QEG42414.1"/>
    </source>
</evidence>
<dbReference type="EMBL" id="CP042914">
    <property type="protein sequence ID" value="QEG42414.1"/>
    <property type="molecule type" value="Genomic_DNA"/>
</dbReference>
<organism evidence="2 3">
    <name type="scientific">Roseimaritima ulvae</name>
    <dbReference type="NCBI Taxonomy" id="980254"/>
    <lineage>
        <taxon>Bacteria</taxon>
        <taxon>Pseudomonadati</taxon>
        <taxon>Planctomycetota</taxon>
        <taxon>Planctomycetia</taxon>
        <taxon>Pirellulales</taxon>
        <taxon>Pirellulaceae</taxon>
        <taxon>Roseimaritima</taxon>
    </lineage>
</organism>
<sequence>MDPVEGCFLVASPYLSDSNFFRTVVYVIRHDSEGAFGVIINRPGSVSLEDAMGESMGHASKRKDDVYLGGPVEGPLLALHGMAGLGDPCMAAAVSPQAATIWLTSDEDHLRLLVERTDVAARFVSGYSGWGPGQLDAELRVGGWLVAPATADVLFSDPSPIWETLVRQQGRSVLADLVPSVDEGFDPQVN</sequence>
<keyword evidence="3" id="KW-1185">Reference proteome</keyword>
<protein>
    <submittedName>
        <fullName evidence="2">Uncharacterized protein</fullName>
    </submittedName>
</protein>
<dbReference type="KEGG" id="rul:UC8_44490"/>
<evidence type="ECO:0000256" key="1">
    <source>
        <dbReference type="ARBA" id="ARBA00009600"/>
    </source>
</evidence>
<dbReference type="InterPro" id="IPR003774">
    <property type="entry name" value="AlgH-like"/>
</dbReference>
<evidence type="ECO:0000313" key="3">
    <source>
        <dbReference type="Proteomes" id="UP000325286"/>
    </source>
</evidence>
<dbReference type="SUPFAM" id="SSF143456">
    <property type="entry name" value="VC0467-like"/>
    <property type="match status" value="1"/>
</dbReference>
<reference evidence="2 3" key="1">
    <citation type="submission" date="2019-08" db="EMBL/GenBank/DDBJ databases">
        <title>Deep-cultivation of Planctomycetes and their phenomic and genomic characterization uncovers novel biology.</title>
        <authorList>
            <person name="Wiegand S."/>
            <person name="Jogler M."/>
            <person name="Boedeker C."/>
            <person name="Pinto D."/>
            <person name="Vollmers J."/>
            <person name="Rivas-Marin E."/>
            <person name="Kohn T."/>
            <person name="Peeters S.H."/>
            <person name="Heuer A."/>
            <person name="Rast P."/>
            <person name="Oberbeckmann S."/>
            <person name="Bunk B."/>
            <person name="Jeske O."/>
            <person name="Meyerdierks A."/>
            <person name="Storesund J.E."/>
            <person name="Kallscheuer N."/>
            <person name="Luecker S."/>
            <person name="Lage O.M."/>
            <person name="Pohl T."/>
            <person name="Merkel B.J."/>
            <person name="Hornburger P."/>
            <person name="Mueller R.-W."/>
            <person name="Bruemmer F."/>
            <person name="Labrenz M."/>
            <person name="Spormann A.M."/>
            <person name="Op den Camp H."/>
            <person name="Overmann J."/>
            <person name="Amann R."/>
            <person name="Jetten M.S.M."/>
            <person name="Mascher T."/>
            <person name="Medema M.H."/>
            <person name="Devos D.P."/>
            <person name="Kaster A.-K."/>
            <person name="Ovreas L."/>
            <person name="Rohde M."/>
            <person name="Galperin M.Y."/>
            <person name="Jogler C."/>
        </authorList>
    </citation>
    <scope>NUCLEOTIDE SEQUENCE [LARGE SCALE GENOMIC DNA]</scope>
    <source>
        <strain evidence="2 3">UC8</strain>
    </source>
</reference>
<dbReference type="RefSeq" id="WP_068141842.1">
    <property type="nucleotide sequence ID" value="NZ_CP042914.1"/>
</dbReference>
<dbReference type="PANTHER" id="PTHR30327">
    <property type="entry name" value="UNCHARACTERIZED PROTEIN YQGE"/>
    <property type="match status" value="1"/>
</dbReference>
<comment type="similarity">
    <text evidence="1">Belongs to the UPF0301 (AlgH) family.</text>
</comment>
<proteinExistence type="inferred from homology"/>
<dbReference type="AlphaFoldDB" id="A0A5B9QTS6"/>
<dbReference type="Gene3D" id="3.40.1740.10">
    <property type="entry name" value="VC0467-like"/>
    <property type="match status" value="1"/>
</dbReference>
<name>A0A5B9QTS6_9BACT</name>
<dbReference type="OrthoDB" id="9807486at2"/>
<gene>
    <name evidence="2" type="ORF">UC8_44490</name>
</gene>
<dbReference type="GO" id="GO:0005829">
    <property type="term" value="C:cytosol"/>
    <property type="evidence" value="ECO:0007669"/>
    <property type="project" value="TreeGrafter"/>
</dbReference>
<dbReference type="Pfam" id="PF02622">
    <property type="entry name" value="DUF179"/>
    <property type="match status" value="1"/>
</dbReference>
<dbReference type="PANTHER" id="PTHR30327:SF1">
    <property type="entry name" value="UPF0301 PROTEIN YQGE"/>
    <property type="match status" value="1"/>
</dbReference>
<accession>A0A5B9QTS6</accession>
<dbReference type="Proteomes" id="UP000325286">
    <property type="component" value="Chromosome"/>
</dbReference>